<evidence type="ECO:0000256" key="4">
    <source>
        <dbReference type="ARBA" id="ARBA00022798"/>
    </source>
</evidence>
<keyword evidence="3" id="KW-0732">Signal</keyword>
<dbReference type="InterPro" id="IPR017946">
    <property type="entry name" value="PLC-like_Pdiesterase_TIM-brl"/>
</dbReference>
<feature type="domain" description="GP-PDE" evidence="7">
    <location>
        <begin position="8"/>
        <end position="335"/>
    </location>
</feature>
<dbReference type="SUPFAM" id="SSF51695">
    <property type="entry name" value="PLC-like phosphodiesterases"/>
    <property type="match status" value="1"/>
</dbReference>
<evidence type="ECO:0000259" key="7">
    <source>
        <dbReference type="PROSITE" id="PS51704"/>
    </source>
</evidence>
<dbReference type="Pfam" id="PF03009">
    <property type="entry name" value="GDPD"/>
    <property type="match status" value="1"/>
</dbReference>
<dbReference type="Proteomes" id="UP000831786">
    <property type="component" value="Chromosome"/>
</dbReference>
<protein>
    <recommendedName>
        <fullName evidence="2">glycerophosphodiester phosphodiesterase</fullName>
        <ecNumber evidence="2">3.1.4.46</ecNumber>
    </recommendedName>
</protein>
<accession>A0ABY4FNY6</accession>
<evidence type="ECO:0000313" key="8">
    <source>
        <dbReference type="EMBL" id="UOQ58003.1"/>
    </source>
</evidence>
<organism evidence="8 9">
    <name type="scientific">Leucobacter allii</name>
    <dbReference type="NCBI Taxonomy" id="2932247"/>
    <lineage>
        <taxon>Bacteria</taxon>
        <taxon>Bacillati</taxon>
        <taxon>Actinomycetota</taxon>
        <taxon>Actinomycetes</taxon>
        <taxon>Micrococcales</taxon>
        <taxon>Microbacteriaceae</taxon>
        <taxon>Leucobacter</taxon>
    </lineage>
</organism>
<evidence type="ECO:0000256" key="6">
    <source>
        <dbReference type="ARBA" id="ARBA00047512"/>
    </source>
</evidence>
<evidence type="ECO:0000313" key="9">
    <source>
        <dbReference type="Proteomes" id="UP000831786"/>
    </source>
</evidence>
<dbReference type="PROSITE" id="PS51704">
    <property type="entry name" value="GP_PDE"/>
    <property type="match status" value="1"/>
</dbReference>
<dbReference type="EC" id="3.1.4.46" evidence="2"/>
<dbReference type="PANTHER" id="PTHR43620:SF7">
    <property type="entry name" value="GLYCEROPHOSPHODIESTER PHOSPHODIESTERASE GDPD5-RELATED"/>
    <property type="match status" value="1"/>
</dbReference>
<reference evidence="8 9" key="1">
    <citation type="submission" date="2022-04" db="EMBL/GenBank/DDBJ databases">
        <title>Leucobacter sp. isolated from rhizosphere of garlic.</title>
        <authorList>
            <person name="Won M."/>
            <person name="Lee C.-M."/>
            <person name="Woen H.-Y."/>
            <person name="Kwon S.-W."/>
        </authorList>
    </citation>
    <scope>NUCLEOTIDE SEQUENCE [LARGE SCALE GENOMIC DNA]</scope>
    <source>
        <strain evidence="8 9">H21R-40</strain>
    </source>
</reference>
<proteinExistence type="inferred from homology"/>
<evidence type="ECO:0000256" key="5">
    <source>
        <dbReference type="ARBA" id="ARBA00022801"/>
    </source>
</evidence>
<evidence type="ECO:0000256" key="2">
    <source>
        <dbReference type="ARBA" id="ARBA00012247"/>
    </source>
</evidence>
<dbReference type="EMBL" id="CP095045">
    <property type="protein sequence ID" value="UOQ58003.1"/>
    <property type="molecule type" value="Genomic_DNA"/>
</dbReference>
<keyword evidence="4" id="KW-0319">Glycerol metabolism</keyword>
<comment type="similarity">
    <text evidence="1">Belongs to the glycerophosphoryl diester phosphodiesterase family.</text>
</comment>
<dbReference type="Gene3D" id="3.20.20.190">
    <property type="entry name" value="Phosphatidylinositol (PI) phosphodiesterase"/>
    <property type="match status" value="1"/>
</dbReference>
<dbReference type="InterPro" id="IPR030395">
    <property type="entry name" value="GP_PDE_dom"/>
</dbReference>
<evidence type="ECO:0000256" key="1">
    <source>
        <dbReference type="ARBA" id="ARBA00007277"/>
    </source>
</evidence>
<dbReference type="RefSeq" id="WP_244728912.1">
    <property type="nucleotide sequence ID" value="NZ_CP095045.1"/>
</dbReference>
<name>A0ABY4FNY6_9MICO</name>
<keyword evidence="5" id="KW-0378">Hydrolase</keyword>
<comment type="catalytic activity">
    <reaction evidence="6">
        <text>a sn-glycero-3-phosphodiester + H2O = an alcohol + sn-glycerol 3-phosphate + H(+)</text>
        <dbReference type="Rhea" id="RHEA:12969"/>
        <dbReference type="ChEBI" id="CHEBI:15377"/>
        <dbReference type="ChEBI" id="CHEBI:15378"/>
        <dbReference type="ChEBI" id="CHEBI:30879"/>
        <dbReference type="ChEBI" id="CHEBI:57597"/>
        <dbReference type="ChEBI" id="CHEBI:83408"/>
        <dbReference type="EC" id="3.1.4.46"/>
    </reaction>
</comment>
<evidence type="ECO:0000256" key="3">
    <source>
        <dbReference type="ARBA" id="ARBA00022729"/>
    </source>
</evidence>
<keyword evidence="9" id="KW-1185">Reference proteome</keyword>
<dbReference type="PANTHER" id="PTHR43620">
    <property type="entry name" value="GLYCEROPHOSPHORYL DIESTER PHOSPHODIESTERASE"/>
    <property type="match status" value="1"/>
</dbReference>
<gene>
    <name evidence="8" type="ORF">MUN78_03945</name>
</gene>
<sequence length="340" mass="37166">MQHTAPGPLVIGHRGAPGYRPEHTASAYRLACELGADAVEPDIVATRDGVLVVRHENEISGTTDVASRPEFRGRRTVKTVDGTRVHGWFVEDFTWSELSTLRCRERLAKVRPDNRAYDGAEPILRLRDVLAIVDAESARLGRGIGVVVEIKHARFLLGQGIDIGALLLAELAATGWDARPDRLVIECFELGVLDRMRAAGAGAEIVFLAERSGAPADEPLAGAPSRGYAWYRSDAGLALLADRVDGISVAKGDLIRVNALGRATGTTDLAARAHDHGLRVYTWTLRPENRYLNLRYQSSLRGAEWGDWQDEFALILRAGVDGIFVDHPDLGVAIRRAETR</sequence>